<evidence type="ECO:0000256" key="1">
    <source>
        <dbReference type="SAM" id="Phobius"/>
    </source>
</evidence>
<gene>
    <name evidence="2" type="ORF">A2358_03935</name>
</gene>
<dbReference type="AlphaFoldDB" id="A0A1G2IWZ4"/>
<dbReference type="EMBL" id="MHPJ01000009">
    <property type="protein sequence ID" value="OGZ79107.1"/>
    <property type="molecule type" value="Genomic_DNA"/>
</dbReference>
<comment type="caution">
    <text evidence="2">The sequence shown here is derived from an EMBL/GenBank/DDBJ whole genome shotgun (WGS) entry which is preliminary data.</text>
</comment>
<evidence type="ECO:0000313" key="3">
    <source>
        <dbReference type="Proteomes" id="UP000178650"/>
    </source>
</evidence>
<keyword evidence="1" id="KW-0472">Membrane</keyword>
<reference evidence="2 3" key="1">
    <citation type="journal article" date="2016" name="Nat. Commun.">
        <title>Thousands of microbial genomes shed light on interconnected biogeochemical processes in an aquifer system.</title>
        <authorList>
            <person name="Anantharaman K."/>
            <person name="Brown C.T."/>
            <person name="Hug L.A."/>
            <person name="Sharon I."/>
            <person name="Castelle C.J."/>
            <person name="Probst A.J."/>
            <person name="Thomas B.C."/>
            <person name="Singh A."/>
            <person name="Wilkins M.J."/>
            <person name="Karaoz U."/>
            <person name="Brodie E.L."/>
            <person name="Williams K.H."/>
            <person name="Hubbard S.S."/>
            <person name="Banfield J.F."/>
        </authorList>
    </citation>
    <scope>NUCLEOTIDE SEQUENCE [LARGE SCALE GENOMIC DNA]</scope>
</reference>
<feature type="transmembrane region" description="Helical" evidence="1">
    <location>
        <begin position="6"/>
        <end position="31"/>
    </location>
</feature>
<dbReference type="Proteomes" id="UP000178650">
    <property type="component" value="Unassembled WGS sequence"/>
</dbReference>
<organism evidence="2 3">
    <name type="scientific">Candidatus Staskawiczbacteria bacterium RIFOXYB1_FULL_37_44</name>
    <dbReference type="NCBI Taxonomy" id="1802223"/>
    <lineage>
        <taxon>Bacteria</taxon>
        <taxon>Candidatus Staskawicziibacteriota</taxon>
    </lineage>
</organism>
<name>A0A1G2IWZ4_9BACT</name>
<protein>
    <submittedName>
        <fullName evidence="2">Uncharacterized protein</fullName>
    </submittedName>
</protein>
<sequence length="121" mass="14120">MNREIYVIIVEVFSFLVVGLTVAFVIGWYLSRRAEIKRYRRILLSKRDVESSYNLIKKDINSALKNISGDTLSEGRINEIKHLLMRVDENIEKMNKYVAQGIKIIGKYDIIKKIDKSLKID</sequence>
<keyword evidence="1" id="KW-0812">Transmembrane</keyword>
<accession>A0A1G2IWZ4</accession>
<proteinExistence type="predicted"/>
<evidence type="ECO:0000313" key="2">
    <source>
        <dbReference type="EMBL" id="OGZ79107.1"/>
    </source>
</evidence>
<dbReference type="STRING" id="1802223.A2358_03935"/>
<keyword evidence="1" id="KW-1133">Transmembrane helix</keyword>